<protein>
    <recommendedName>
        <fullName evidence="3">Lipocalin-like domain-containing protein</fullName>
    </recommendedName>
</protein>
<evidence type="ECO:0000313" key="2">
    <source>
        <dbReference type="Proteomes" id="UP000076923"/>
    </source>
</evidence>
<evidence type="ECO:0008006" key="3">
    <source>
        <dbReference type="Google" id="ProtNLM"/>
    </source>
</evidence>
<dbReference type="EMBL" id="LVWE01000085">
    <property type="protein sequence ID" value="OAD40709.1"/>
    <property type="molecule type" value="Genomic_DNA"/>
</dbReference>
<keyword evidence="2" id="KW-1185">Reference proteome</keyword>
<name>A0A176SYN8_9FLAO</name>
<dbReference type="AlphaFoldDB" id="A0A176SYN8"/>
<dbReference type="Proteomes" id="UP000076923">
    <property type="component" value="Unassembled WGS sequence"/>
</dbReference>
<dbReference type="STRING" id="1333662.LPB303_15740"/>
<dbReference type="OrthoDB" id="1426257at2"/>
<gene>
    <name evidence="1" type="ORF">LPB303_15740</name>
</gene>
<sequence>MKNIYIPLLILSTLFLYNCSKDDDGINEKYTLDDLQKIHGNSSKTWKVEAFYKTYENDLLSEFNDCYTDDAYTFFYDTNEAEVILGNASCYYDTPTEQDGRLTYSFNESTGKIFINISKGESLDENFKNTLTILGLEKLSETRMIFTGGEYPYYGKTLVFTAVP</sequence>
<reference evidence="1 2" key="1">
    <citation type="submission" date="2016-02" db="EMBL/GenBank/DDBJ databases">
        <title>Draft genome sequence of Polaribacter atrinae KACC17473.</title>
        <authorList>
            <person name="Shin S.-K."/>
            <person name="Yi H."/>
        </authorList>
    </citation>
    <scope>NUCLEOTIDE SEQUENCE [LARGE SCALE GENOMIC DNA]</scope>
    <source>
        <strain evidence="1 2">KACC 17473</strain>
    </source>
</reference>
<proteinExistence type="predicted"/>
<accession>A0A176SYN8</accession>
<organism evidence="1 2">
    <name type="scientific">Polaribacter atrinae</name>
    <dbReference type="NCBI Taxonomy" id="1333662"/>
    <lineage>
        <taxon>Bacteria</taxon>
        <taxon>Pseudomonadati</taxon>
        <taxon>Bacteroidota</taxon>
        <taxon>Flavobacteriia</taxon>
        <taxon>Flavobacteriales</taxon>
        <taxon>Flavobacteriaceae</taxon>
    </lineage>
</organism>
<dbReference type="RefSeq" id="WP_068452368.1">
    <property type="nucleotide sequence ID" value="NZ_CP150660.1"/>
</dbReference>
<evidence type="ECO:0000313" key="1">
    <source>
        <dbReference type="EMBL" id="OAD40709.1"/>
    </source>
</evidence>
<comment type="caution">
    <text evidence="1">The sequence shown here is derived from an EMBL/GenBank/DDBJ whole genome shotgun (WGS) entry which is preliminary data.</text>
</comment>